<evidence type="ECO:0000256" key="1">
    <source>
        <dbReference type="SAM" id="MobiDB-lite"/>
    </source>
</evidence>
<sequence length="55" mass="6233">MRDQKQKHKDPQVINNVQNDESLEISQTGYGLESVTEGTDYMEGDRKDSTNCGEL</sequence>
<evidence type="ECO:0008006" key="4">
    <source>
        <dbReference type="Google" id="ProtNLM"/>
    </source>
</evidence>
<feature type="compositionally biased region" description="Polar residues" evidence="1">
    <location>
        <begin position="13"/>
        <end position="29"/>
    </location>
</feature>
<dbReference type="EMBL" id="JAAVUM010000020">
    <property type="protein sequence ID" value="NKE07789.1"/>
    <property type="molecule type" value="Genomic_DNA"/>
</dbReference>
<evidence type="ECO:0000313" key="3">
    <source>
        <dbReference type="Proteomes" id="UP000587942"/>
    </source>
</evidence>
<evidence type="ECO:0000313" key="2">
    <source>
        <dbReference type="EMBL" id="NKE07789.1"/>
    </source>
</evidence>
<feature type="region of interest" description="Disordered" evidence="1">
    <location>
        <begin position="1"/>
        <end position="55"/>
    </location>
</feature>
<comment type="caution">
    <text evidence="2">The sequence shown here is derived from an EMBL/GenBank/DDBJ whole genome shotgun (WGS) entry which is preliminary data.</text>
</comment>
<protein>
    <recommendedName>
        <fullName evidence="4">DUF4025 domain-containing protein</fullName>
    </recommendedName>
</protein>
<organism evidence="2 3">
    <name type="scientific">Mesobacillus selenatarsenatis</name>
    <dbReference type="NCBI Taxonomy" id="388741"/>
    <lineage>
        <taxon>Bacteria</taxon>
        <taxon>Bacillati</taxon>
        <taxon>Bacillota</taxon>
        <taxon>Bacilli</taxon>
        <taxon>Bacillales</taxon>
        <taxon>Bacillaceae</taxon>
        <taxon>Mesobacillus</taxon>
    </lineage>
</organism>
<accession>A0A846TLY4</accession>
<reference evidence="2 3" key="1">
    <citation type="submission" date="2020-03" db="EMBL/GenBank/DDBJ databases">
        <authorList>
            <person name="Sun Q."/>
        </authorList>
    </citation>
    <scope>NUCLEOTIDE SEQUENCE [LARGE SCALE GENOMIC DNA]</scope>
    <source>
        <strain evidence="2 3">KACC 21451</strain>
    </source>
</reference>
<dbReference type="RefSeq" id="WP_167834156.1">
    <property type="nucleotide sequence ID" value="NZ_JAAVUM010000020.1"/>
</dbReference>
<gene>
    <name evidence="2" type="ORF">GWK17_20270</name>
</gene>
<dbReference type="Proteomes" id="UP000587942">
    <property type="component" value="Unassembled WGS sequence"/>
</dbReference>
<name>A0A846TLY4_9BACI</name>
<proteinExistence type="predicted"/>
<dbReference type="AlphaFoldDB" id="A0A846TLY4"/>